<dbReference type="InterPro" id="IPR001789">
    <property type="entry name" value="Sig_transdc_resp-reg_receiver"/>
</dbReference>
<dbReference type="SMART" id="SM00448">
    <property type="entry name" value="REC"/>
    <property type="match status" value="1"/>
</dbReference>
<evidence type="ECO:0000313" key="4">
    <source>
        <dbReference type="EMBL" id="EPR31080.1"/>
    </source>
</evidence>
<dbReference type="RefSeq" id="WP_020887904.1">
    <property type="nucleotide sequence ID" value="NZ_ATHI01000030.1"/>
</dbReference>
<dbReference type="PANTHER" id="PTHR44591:SF23">
    <property type="entry name" value="CHEY SUBFAMILY"/>
    <property type="match status" value="1"/>
</dbReference>
<dbReference type="Gene3D" id="3.40.50.2300">
    <property type="match status" value="1"/>
</dbReference>
<dbReference type="Proteomes" id="UP000014975">
    <property type="component" value="Unassembled WGS sequence"/>
</dbReference>
<dbReference type="PROSITE" id="PS50110">
    <property type="entry name" value="RESPONSE_REGULATORY"/>
    <property type="match status" value="1"/>
</dbReference>
<dbReference type="STRING" id="1121439.dsat_1207"/>
<dbReference type="InterPro" id="IPR011006">
    <property type="entry name" value="CheY-like_superfamily"/>
</dbReference>
<feature type="modified residue" description="4-aspartylphosphate" evidence="2">
    <location>
        <position position="56"/>
    </location>
</feature>
<keyword evidence="1 2" id="KW-0597">Phosphoprotein</keyword>
<reference evidence="4 5" key="1">
    <citation type="journal article" date="2013" name="Genome Announc.">
        <title>Draft genome sequences for three mercury-methylating, sulfate-reducing bacteria.</title>
        <authorList>
            <person name="Brown S.D."/>
            <person name="Hurt R.A.Jr."/>
            <person name="Gilmour C.C."/>
            <person name="Elias D.A."/>
        </authorList>
    </citation>
    <scope>NUCLEOTIDE SEQUENCE [LARGE SCALE GENOMIC DNA]</scope>
    <source>
        <strain evidence="4 5">DSM 16529</strain>
    </source>
</reference>
<protein>
    <submittedName>
        <fullName evidence="4">Response regulator receiver protein</fullName>
    </submittedName>
</protein>
<organism evidence="4 5">
    <name type="scientific">Alkalidesulfovibrio alkalitolerans DSM 16529</name>
    <dbReference type="NCBI Taxonomy" id="1121439"/>
    <lineage>
        <taxon>Bacteria</taxon>
        <taxon>Pseudomonadati</taxon>
        <taxon>Thermodesulfobacteriota</taxon>
        <taxon>Desulfovibrionia</taxon>
        <taxon>Desulfovibrionales</taxon>
        <taxon>Desulfovibrionaceae</taxon>
        <taxon>Alkalidesulfovibrio</taxon>
    </lineage>
</organism>
<sequence>MTHPRATVLVIDDDPTMRRFIRAVLEREGHEVIEAANGKEGLALFRSRPVNCLIVDIFMPDKDGLETIMELRNESAECRILAMSGGGSLGDMSFLDYSRAFGAQALLRKPFAPDELLSAVSGLLATP</sequence>
<gene>
    <name evidence="4" type="ORF">dsat_1207</name>
</gene>
<dbReference type="CDD" id="cd00156">
    <property type="entry name" value="REC"/>
    <property type="match status" value="1"/>
</dbReference>
<accession>S7T3J4</accession>
<dbReference type="GO" id="GO:0000160">
    <property type="term" value="P:phosphorelay signal transduction system"/>
    <property type="evidence" value="ECO:0007669"/>
    <property type="project" value="InterPro"/>
</dbReference>
<dbReference type="Pfam" id="PF00072">
    <property type="entry name" value="Response_reg"/>
    <property type="match status" value="1"/>
</dbReference>
<evidence type="ECO:0000313" key="5">
    <source>
        <dbReference type="Proteomes" id="UP000014975"/>
    </source>
</evidence>
<keyword evidence="5" id="KW-1185">Reference proteome</keyword>
<evidence type="ECO:0000259" key="3">
    <source>
        <dbReference type="PROSITE" id="PS50110"/>
    </source>
</evidence>
<evidence type="ECO:0000256" key="2">
    <source>
        <dbReference type="PROSITE-ProRule" id="PRU00169"/>
    </source>
</evidence>
<dbReference type="AlphaFoldDB" id="S7T3J4"/>
<dbReference type="PANTHER" id="PTHR44591">
    <property type="entry name" value="STRESS RESPONSE REGULATOR PROTEIN 1"/>
    <property type="match status" value="1"/>
</dbReference>
<dbReference type="InterPro" id="IPR050595">
    <property type="entry name" value="Bact_response_regulator"/>
</dbReference>
<proteinExistence type="predicted"/>
<dbReference type="EMBL" id="ATHI01000030">
    <property type="protein sequence ID" value="EPR31080.1"/>
    <property type="molecule type" value="Genomic_DNA"/>
</dbReference>
<evidence type="ECO:0000256" key="1">
    <source>
        <dbReference type="ARBA" id="ARBA00022553"/>
    </source>
</evidence>
<dbReference type="PATRIC" id="fig|1121439.3.peg.2591"/>
<dbReference type="eggNOG" id="COG0745">
    <property type="taxonomic scope" value="Bacteria"/>
</dbReference>
<comment type="caution">
    <text evidence="4">The sequence shown here is derived from an EMBL/GenBank/DDBJ whole genome shotgun (WGS) entry which is preliminary data.</text>
</comment>
<dbReference type="OrthoDB" id="9794815at2"/>
<dbReference type="SUPFAM" id="SSF52172">
    <property type="entry name" value="CheY-like"/>
    <property type="match status" value="1"/>
</dbReference>
<name>S7T3J4_9BACT</name>
<feature type="domain" description="Response regulatory" evidence="3">
    <location>
        <begin position="7"/>
        <end position="124"/>
    </location>
</feature>